<evidence type="ECO:0000313" key="10">
    <source>
        <dbReference type="Proteomes" id="UP000321413"/>
    </source>
</evidence>
<protein>
    <submittedName>
        <fullName evidence="9">C-type cytochrome</fullName>
    </submittedName>
</protein>
<dbReference type="EMBL" id="VPFD01000015">
    <property type="protein sequence ID" value="TXF98915.1"/>
    <property type="molecule type" value="Genomic_DNA"/>
</dbReference>
<accession>A0A5C7G2R8</accession>
<dbReference type="Pfam" id="PF00034">
    <property type="entry name" value="Cytochrom_C"/>
    <property type="match status" value="2"/>
</dbReference>
<feature type="transmembrane region" description="Helical" evidence="7">
    <location>
        <begin position="28"/>
        <end position="48"/>
    </location>
</feature>
<dbReference type="InterPro" id="IPR050597">
    <property type="entry name" value="Cytochrome_c_Oxidase_Subunit"/>
</dbReference>
<keyword evidence="7" id="KW-0472">Membrane</keyword>
<dbReference type="GO" id="GO:0009055">
    <property type="term" value="F:electron transfer activity"/>
    <property type="evidence" value="ECO:0007669"/>
    <property type="project" value="InterPro"/>
</dbReference>
<dbReference type="SUPFAM" id="SSF46626">
    <property type="entry name" value="Cytochrome c"/>
    <property type="match status" value="2"/>
</dbReference>
<feature type="domain" description="Cytochrome c" evidence="8">
    <location>
        <begin position="180"/>
        <end position="270"/>
    </location>
</feature>
<dbReference type="PROSITE" id="PS51007">
    <property type="entry name" value="CYTC"/>
    <property type="match status" value="2"/>
</dbReference>
<keyword evidence="2 6" id="KW-0349">Heme</keyword>
<dbReference type="InterPro" id="IPR036909">
    <property type="entry name" value="Cyt_c-like_dom_sf"/>
</dbReference>
<keyword evidence="5 6" id="KW-0408">Iron</keyword>
<keyword evidence="7" id="KW-1133">Transmembrane helix</keyword>
<keyword evidence="4" id="KW-0249">Electron transport</keyword>
<dbReference type="PANTHER" id="PTHR33751:SF9">
    <property type="entry name" value="CYTOCHROME C4"/>
    <property type="match status" value="1"/>
</dbReference>
<dbReference type="GO" id="GO:0020037">
    <property type="term" value="F:heme binding"/>
    <property type="evidence" value="ECO:0007669"/>
    <property type="project" value="InterPro"/>
</dbReference>
<evidence type="ECO:0000256" key="4">
    <source>
        <dbReference type="ARBA" id="ARBA00022982"/>
    </source>
</evidence>
<dbReference type="Gene3D" id="1.10.760.10">
    <property type="entry name" value="Cytochrome c-like domain"/>
    <property type="match status" value="2"/>
</dbReference>
<dbReference type="InterPro" id="IPR009056">
    <property type="entry name" value="Cyt_c-like_dom"/>
</dbReference>
<dbReference type="GO" id="GO:0046872">
    <property type="term" value="F:metal ion binding"/>
    <property type="evidence" value="ECO:0007669"/>
    <property type="project" value="UniProtKB-KW"/>
</dbReference>
<evidence type="ECO:0000256" key="1">
    <source>
        <dbReference type="ARBA" id="ARBA00022448"/>
    </source>
</evidence>
<evidence type="ECO:0000313" key="9">
    <source>
        <dbReference type="EMBL" id="TXF98915.1"/>
    </source>
</evidence>
<dbReference type="RefSeq" id="WP_147935376.1">
    <property type="nucleotide sequence ID" value="NZ_VPFD01000015.1"/>
</dbReference>
<sequence>MNKNDPAKNPAAPQVDEAFDPWERTRPIPLFVVALVFALAFWGLLTYVSEYQAQRRGQQQNQHSAKTAAVAVAAAPPGVVRGLADADPATLQAVSAGTGQAWSCASCHGAAGEGNLSTPRLAGQPAAYLAKQLEDFRSGLRHNESMAFVARALSDEDIAKLARYYAGIELRAKLAPSLGGNLERGKLIAEKGDWKSNVPACFQCHGMNGEGVAPGFPALAGQQPDYIFAQLAAWHAGERKNSPQKLMDDVARRMNPDDMRAVSDYLGSMPAPALPAQAGATSTPPL</sequence>
<evidence type="ECO:0000256" key="6">
    <source>
        <dbReference type="PROSITE-ProRule" id="PRU00433"/>
    </source>
</evidence>
<organism evidence="9 10">
    <name type="scientific">Massilia arenae</name>
    <dbReference type="NCBI Taxonomy" id="2603288"/>
    <lineage>
        <taxon>Bacteria</taxon>
        <taxon>Pseudomonadati</taxon>
        <taxon>Pseudomonadota</taxon>
        <taxon>Betaproteobacteria</taxon>
        <taxon>Burkholderiales</taxon>
        <taxon>Oxalobacteraceae</taxon>
        <taxon>Telluria group</taxon>
        <taxon>Massilia</taxon>
    </lineage>
</organism>
<evidence type="ECO:0000259" key="8">
    <source>
        <dbReference type="PROSITE" id="PS51007"/>
    </source>
</evidence>
<gene>
    <name evidence="9" type="ORF">FVD38_13995</name>
</gene>
<reference evidence="9 10" key="1">
    <citation type="submission" date="2019-08" db="EMBL/GenBank/DDBJ databases">
        <title>Massilia golmudensis sp. nov., isolated from sand in the Qinghai-Tibetan Plateau.</title>
        <authorList>
            <person name="Zhang B."/>
        </authorList>
    </citation>
    <scope>NUCLEOTIDE SEQUENCE [LARGE SCALE GENOMIC DNA]</scope>
    <source>
        <strain evidence="9 10">GEM5</strain>
    </source>
</reference>
<keyword evidence="10" id="KW-1185">Reference proteome</keyword>
<keyword evidence="3 6" id="KW-0479">Metal-binding</keyword>
<dbReference type="PANTHER" id="PTHR33751">
    <property type="entry name" value="CBB3-TYPE CYTOCHROME C OXIDASE SUBUNIT FIXP"/>
    <property type="match status" value="1"/>
</dbReference>
<keyword evidence="7" id="KW-0812">Transmembrane</keyword>
<evidence type="ECO:0000256" key="7">
    <source>
        <dbReference type="SAM" id="Phobius"/>
    </source>
</evidence>
<evidence type="ECO:0000256" key="3">
    <source>
        <dbReference type="ARBA" id="ARBA00022723"/>
    </source>
</evidence>
<proteinExistence type="predicted"/>
<dbReference type="Proteomes" id="UP000321413">
    <property type="component" value="Unassembled WGS sequence"/>
</dbReference>
<evidence type="ECO:0000256" key="5">
    <source>
        <dbReference type="ARBA" id="ARBA00023004"/>
    </source>
</evidence>
<evidence type="ECO:0000256" key="2">
    <source>
        <dbReference type="ARBA" id="ARBA00022617"/>
    </source>
</evidence>
<feature type="domain" description="Cytochrome c" evidence="8">
    <location>
        <begin position="86"/>
        <end position="169"/>
    </location>
</feature>
<comment type="caution">
    <text evidence="9">The sequence shown here is derived from an EMBL/GenBank/DDBJ whole genome shotgun (WGS) entry which is preliminary data.</text>
</comment>
<keyword evidence="1" id="KW-0813">Transport</keyword>
<name>A0A5C7G2R8_9BURK</name>
<dbReference type="AlphaFoldDB" id="A0A5C7G2R8"/>